<accession>A0A917BDE7</accession>
<dbReference type="AlphaFoldDB" id="A0A917BDE7"/>
<protein>
    <submittedName>
        <fullName evidence="4">Uncharacterized protein</fullName>
    </submittedName>
</protein>
<evidence type="ECO:0000256" key="1">
    <source>
        <dbReference type="ARBA" id="ARBA00022722"/>
    </source>
</evidence>
<dbReference type="Pfam" id="PF00545">
    <property type="entry name" value="Ribonuclease"/>
    <property type="match status" value="1"/>
</dbReference>
<dbReference type="Gene3D" id="3.10.450.30">
    <property type="entry name" value="Microbial ribonucleases"/>
    <property type="match status" value="1"/>
</dbReference>
<dbReference type="InterPro" id="IPR000026">
    <property type="entry name" value="N1-like"/>
</dbReference>
<name>A0A917BDE7_9ACTN</name>
<dbReference type="GO" id="GO:0016787">
    <property type="term" value="F:hydrolase activity"/>
    <property type="evidence" value="ECO:0007669"/>
    <property type="project" value="UniProtKB-KW"/>
</dbReference>
<keyword evidence="2" id="KW-0378">Hydrolase</keyword>
<evidence type="ECO:0000313" key="4">
    <source>
        <dbReference type="EMBL" id="GGF38086.1"/>
    </source>
</evidence>
<evidence type="ECO:0000256" key="2">
    <source>
        <dbReference type="ARBA" id="ARBA00022801"/>
    </source>
</evidence>
<dbReference type="RefSeq" id="WP_229660595.1">
    <property type="nucleotide sequence ID" value="NZ_BMKQ01000001.1"/>
</dbReference>
<feature type="region of interest" description="Disordered" evidence="3">
    <location>
        <begin position="31"/>
        <end position="65"/>
    </location>
</feature>
<keyword evidence="1" id="KW-0540">Nuclease</keyword>
<sequence length="158" mass="16436">MTLPRGAARAAGAVVVVVLAVLWFLVGPGSGRSDDATSPGSTGSAGVRSSSSATASASRDPDSGLAWVDAEDLPAEARATLGLIAAGGPFPYARDGVTFGNREGLLPRERSGYYREFTVRTPGESDRGARRIVAGDEGERYWTADHYESFSRVRGGAS</sequence>
<gene>
    <name evidence="4" type="ORF">GCM10011519_09580</name>
</gene>
<evidence type="ECO:0000313" key="5">
    <source>
        <dbReference type="Proteomes" id="UP000649179"/>
    </source>
</evidence>
<reference evidence="4" key="1">
    <citation type="journal article" date="2014" name="Int. J. Syst. Evol. Microbiol.">
        <title>Complete genome sequence of Corynebacterium casei LMG S-19264T (=DSM 44701T), isolated from a smear-ripened cheese.</title>
        <authorList>
            <consortium name="US DOE Joint Genome Institute (JGI-PGF)"/>
            <person name="Walter F."/>
            <person name="Albersmeier A."/>
            <person name="Kalinowski J."/>
            <person name="Ruckert C."/>
        </authorList>
    </citation>
    <scope>NUCLEOTIDE SEQUENCE</scope>
    <source>
        <strain evidence="4">CGMCC 1.16067</strain>
    </source>
</reference>
<dbReference type="SUPFAM" id="SSF53933">
    <property type="entry name" value="Microbial ribonucleases"/>
    <property type="match status" value="1"/>
</dbReference>
<proteinExistence type="predicted"/>
<organism evidence="4 5">
    <name type="scientific">Marmoricola endophyticus</name>
    <dbReference type="NCBI Taxonomy" id="2040280"/>
    <lineage>
        <taxon>Bacteria</taxon>
        <taxon>Bacillati</taxon>
        <taxon>Actinomycetota</taxon>
        <taxon>Actinomycetes</taxon>
        <taxon>Propionibacteriales</taxon>
        <taxon>Nocardioidaceae</taxon>
        <taxon>Marmoricola</taxon>
    </lineage>
</organism>
<feature type="compositionally biased region" description="Low complexity" evidence="3">
    <location>
        <begin position="40"/>
        <end position="58"/>
    </location>
</feature>
<reference evidence="4" key="2">
    <citation type="submission" date="2020-09" db="EMBL/GenBank/DDBJ databases">
        <authorList>
            <person name="Sun Q."/>
            <person name="Zhou Y."/>
        </authorList>
    </citation>
    <scope>NUCLEOTIDE SEQUENCE</scope>
    <source>
        <strain evidence="4">CGMCC 1.16067</strain>
    </source>
</reference>
<dbReference type="EMBL" id="BMKQ01000001">
    <property type="protein sequence ID" value="GGF38086.1"/>
    <property type="molecule type" value="Genomic_DNA"/>
</dbReference>
<dbReference type="GO" id="GO:0004521">
    <property type="term" value="F:RNA endonuclease activity"/>
    <property type="evidence" value="ECO:0007669"/>
    <property type="project" value="InterPro"/>
</dbReference>
<comment type="caution">
    <text evidence="4">The sequence shown here is derived from an EMBL/GenBank/DDBJ whole genome shotgun (WGS) entry which is preliminary data.</text>
</comment>
<dbReference type="InterPro" id="IPR016191">
    <property type="entry name" value="Ribonuclease/ribotoxin"/>
</dbReference>
<keyword evidence="5" id="KW-1185">Reference proteome</keyword>
<dbReference type="Proteomes" id="UP000649179">
    <property type="component" value="Unassembled WGS sequence"/>
</dbReference>
<evidence type="ECO:0000256" key="3">
    <source>
        <dbReference type="SAM" id="MobiDB-lite"/>
    </source>
</evidence>
<dbReference type="GO" id="GO:0003723">
    <property type="term" value="F:RNA binding"/>
    <property type="evidence" value="ECO:0007669"/>
    <property type="project" value="InterPro"/>
</dbReference>